<dbReference type="NCBIfam" id="TIGR01541">
    <property type="entry name" value="tape_meas_lam_C"/>
    <property type="match status" value="1"/>
</dbReference>
<dbReference type="AlphaFoldDB" id="A0A2D0IKE5"/>
<feature type="domain" description="Bacteriophage tail tape measure C-terminal" evidence="3">
    <location>
        <begin position="746"/>
        <end position="819"/>
    </location>
</feature>
<dbReference type="Pfam" id="PF09718">
    <property type="entry name" value="Tape_meas_lam_C"/>
    <property type="match status" value="1"/>
</dbReference>
<reference evidence="4 6" key="1">
    <citation type="journal article" date="2017" name="Nat. Microbiol.">
        <title>Natural product diversity associated with the nematode symbionts Photorhabdus and Xenorhabdus.</title>
        <authorList>
            <person name="Tobias N.J."/>
            <person name="Wolff H."/>
            <person name="Djahanschiri B."/>
            <person name="Grundmann F."/>
            <person name="Kronenwerth M."/>
            <person name="Shi Y.M."/>
            <person name="Simonyi S."/>
            <person name="Grun P."/>
            <person name="Shapiro-Ilan D."/>
            <person name="Pidot S.J."/>
            <person name="Stinear T.P."/>
            <person name="Ebersberger I."/>
            <person name="Bode H.B."/>
        </authorList>
    </citation>
    <scope>NUCLEOTIDE SEQUENCE [LARGE SCALE GENOMIC DNA]</scope>
    <source>
        <strain evidence="4 6">DSM 16337</strain>
    </source>
</reference>
<dbReference type="RefSeq" id="WP_099133968.1">
    <property type="nucleotide sequence ID" value="NZ_CAWNOJ010000046.1"/>
</dbReference>
<evidence type="ECO:0000313" key="7">
    <source>
        <dbReference type="Proteomes" id="UP000283568"/>
    </source>
</evidence>
<proteinExistence type="predicted"/>
<organism evidence="4 6">
    <name type="scientific">Xenorhabdus ehlersii</name>
    <dbReference type="NCBI Taxonomy" id="290111"/>
    <lineage>
        <taxon>Bacteria</taxon>
        <taxon>Pseudomonadati</taxon>
        <taxon>Pseudomonadota</taxon>
        <taxon>Gammaproteobacteria</taxon>
        <taxon>Enterobacterales</taxon>
        <taxon>Morganellaceae</taxon>
        <taxon>Xenorhabdus</taxon>
    </lineage>
</organism>
<dbReference type="EMBL" id="RAQI01000003">
    <property type="protein sequence ID" value="RKE90582.1"/>
    <property type="molecule type" value="Genomic_DNA"/>
</dbReference>
<accession>A0A2D0IKE5</accession>
<evidence type="ECO:0000259" key="2">
    <source>
        <dbReference type="Pfam" id="PF06791"/>
    </source>
</evidence>
<dbReference type="OrthoDB" id="79849at2"/>
<evidence type="ECO:0000256" key="1">
    <source>
        <dbReference type="SAM" id="MobiDB-lite"/>
    </source>
</evidence>
<comment type="caution">
    <text evidence="4">The sequence shown here is derived from an EMBL/GenBank/DDBJ whole genome shotgun (WGS) entry which is preliminary data.</text>
</comment>
<dbReference type="Proteomes" id="UP000225605">
    <property type="component" value="Unassembled WGS sequence"/>
</dbReference>
<keyword evidence="7" id="KW-1185">Reference proteome</keyword>
<dbReference type="Pfam" id="PF06791">
    <property type="entry name" value="TMP_2"/>
    <property type="match status" value="1"/>
</dbReference>
<evidence type="ECO:0000313" key="6">
    <source>
        <dbReference type="Proteomes" id="UP000225605"/>
    </source>
</evidence>
<dbReference type="InterPro" id="IPR009628">
    <property type="entry name" value="Phage_tape_measure_N"/>
</dbReference>
<evidence type="ECO:0000313" key="4">
    <source>
        <dbReference type="EMBL" id="PHM22238.1"/>
    </source>
</evidence>
<dbReference type="Proteomes" id="UP000283568">
    <property type="component" value="Unassembled WGS sequence"/>
</dbReference>
<dbReference type="EMBL" id="NIBT01000033">
    <property type="protein sequence ID" value="PHM22238.1"/>
    <property type="molecule type" value="Genomic_DNA"/>
</dbReference>
<feature type="domain" description="Bacteriophage tail tape measure N-terminal" evidence="2">
    <location>
        <begin position="236"/>
        <end position="369"/>
    </location>
</feature>
<reference evidence="5 7" key="2">
    <citation type="submission" date="2018-09" db="EMBL/GenBank/DDBJ databases">
        <title>Genomic Encyclopedia of Archaeal and Bacterial Type Strains, Phase II (KMG-II): from individual species to whole genera.</title>
        <authorList>
            <person name="Goeker M."/>
        </authorList>
    </citation>
    <scope>NUCLEOTIDE SEQUENCE [LARGE SCALE GENOMIC DNA]</scope>
    <source>
        <strain evidence="5 7">DSM 16337</strain>
    </source>
</reference>
<sequence length="974" mass="107028">MTDVATISLKVNTSDLERGEQKLNSFKEAADKVSNSTNKLSNESEKNASASAAMAKEIDRIHRSVSELAAKERQAASASKVLAAEQDKVAEAFFKQIDAIKRNATSTEQLTKIQAEARKARQSEKLDLESYRNILSDIIGKKKQMAEADAKQAAAGQAFLARLKDQIATQNLSRNELLRYRAAQLGVSSAADIYINKLKETGKETKNLNRNNNSVIAGLKNLSDSMGMGTLLRGGGWGAVIAGVGGVAKAYYQALEVQENFNRAVIASGRFAGITQGQLIGYAENISKTGAGAEVAAEALIKLMNAGLKLDVDISKAGQSIVEFSRYSGQSVDELVSHFARLSDDPYGGSVALNKQYRYLSVNVLQHIKELELQGKITEAVTYATDALSGAMAERANEIRNSMGTLPKLFDEIKRAANFMWDSIAGLGAKPSDIEHRARLVLKIGSAENDPRRHNGKTPSVSNEILNQWKKELRELDTKVRKEKESAELQERSITSQIKFNQLVDKGTSWAEKRKHEHKMLNKLIQENIQLAKEGKIKLWTTEDIAKARAGIEHEFRDRRGPGYGKKPPKEPKFKVDAGTRLDEAAQARTRALQAELKALQDESKYVGIVSQQRRELFKIQSQLAILEEVRDGDNKRRLSDDEKALLLKKESILAEKQEAAEIGDQIEKQKQLNGLRLSNDGLEEELRLRRESIGKTEVQIAKQTELLKLKNEWLKKGGAESDSEYLRGIDLVEQKYADEKALRSNWEDGFKRGFENFEREASNAYGNVAQISQAAFAGMSNSLSDFLLTGKANFGDFTKSILSMITKMLMQMAMLQAMKAAFGGTSFGATLGFAGGGYTGDGGKYEPKGVVHGGEFVFTKESTQRLGVDNLYRLMDSAKRGYAAGGHVGGSQPMTVSTPTPRMYGMQPTPAGGVQVNLGGIHVENQQQQSTASNIDARAAELSLTKKIRSVLVQESRDGGDLYKIIRAVSGRR</sequence>
<protein>
    <submittedName>
        <fullName evidence="4 5">Phage tail tape measure protein</fullName>
    </submittedName>
</protein>
<feature type="region of interest" description="Disordered" evidence="1">
    <location>
        <begin position="27"/>
        <end position="55"/>
    </location>
</feature>
<evidence type="ECO:0000313" key="5">
    <source>
        <dbReference type="EMBL" id="RKE90582.1"/>
    </source>
</evidence>
<name>A0A2D0IKE5_9GAMM</name>
<dbReference type="InterPro" id="IPR006431">
    <property type="entry name" value="Phage_tape_meas_C"/>
</dbReference>
<evidence type="ECO:0000259" key="3">
    <source>
        <dbReference type="Pfam" id="PF09718"/>
    </source>
</evidence>
<gene>
    <name evidence="5" type="ORF">BDE27_2460</name>
    <name evidence="4" type="ORF">Xehl_03842</name>
</gene>